<keyword evidence="2" id="KW-0472">Membrane</keyword>
<accession>A0ABT9S8L8</accession>
<dbReference type="Gene3D" id="2.60.120.1440">
    <property type="match status" value="1"/>
</dbReference>
<dbReference type="PANTHER" id="PTHR30273:SF2">
    <property type="entry name" value="PROTEIN FECR"/>
    <property type="match status" value="1"/>
</dbReference>
<sequence>MPPNPHTAHGPPSQKMIALALSLIGRQHHGEPHDALAARDEFARWRQSDARHESAARTALDYWRATAAEELQGRIDIPERGVTSAVQARRRALKVLGLGGAVVLLGAGARWAWRLPTDEIALRTERGRLLSRDLPDGSSVSLAANTQGVVRYFRDRREVALAHGEMRFDVQRDTSRPFVVSTEWGRVEVLGTVFSVSSRAGGMRVAVAQGRVAVFTAAHGATGDGDVVLGMGQAVVIDRDGLHAPSVTRPDSVGAWRDGWLVFEGTPLPDAIAQWNDYLPQPIRLQDAAVLASQRLSGTFPVRAPDAFLRHLPDMLAVTVERRGDAWVVGSRSAR</sequence>
<dbReference type="RefSeq" id="WP_307690511.1">
    <property type="nucleotide sequence ID" value="NZ_JAUSRO010000009.1"/>
</dbReference>
<dbReference type="InterPro" id="IPR012373">
    <property type="entry name" value="Ferrdict_sens_TM"/>
</dbReference>
<comment type="caution">
    <text evidence="2">The sequence shown here is derived from an EMBL/GenBank/DDBJ whole genome shotgun (WGS) entry which is preliminary data.</text>
</comment>
<protein>
    <submittedName>
        <fullName evidence="2">Transmembrane sensor</fullName>
    </submittedName>
</protein>
<evidence type="ECO:0000259" key="1">
    <source>
        <dbReference type="Pfam" id="PF04773"/>
    </source>
</evidence>
<keyword evidence="3" id="KW-1185">Reference proteome</keyword>
<gene>
    <name evidence="2" type="ORF">J2W36_002966</name>
</gene>
<dbReference type="Pfam" id="PF04773">
    <property type="entry name" value="FecR"/>
    <property type="match status" value="1"/>
</dbReference>
<evidence type="ECO:0000313" key="3">
    <source>
        <dbReference type="Proteomes" id="UP001226867"/>
    </source>
</evidence>
<dbReference type="EMBL" id="JAUSRO010000009">
    <property type="protein sequence ID" value="MDP9900700.1"/>
    <property type="molecule type" value="Genomic_DNA"/>
</dbReference>
<name>A0ABT9S8L8_9BURK</name>
<feature type="domain" description="FecR protein" evidence="1">
    <location>
        <begin position="122"/>
        <end position="212"/>
    </location>
</feature>
<keyword evidence="2" id="KW-0812">Transmembrane</keyword>
<dbReference type="InterPro" id="IPR006860">
    <property type="entry name" value="FecR"/>
</dbReference>
<dbReference type="PIRSF" id="PIRSF018266">
    <property type="entry name" value="FecR"/>
    <property type="match status" value="1"/>
</dbReference>
<reference evidence="2 3" key="1">
    <citation type="submission" date="2023-07" db="EMBL/GenBank/DDBJ databases">
        <title>Sorghum-associated microbial communities from plants grown in Nebraska, USA.</title>
        <authorList>
            <person name="Schachtman D."/>
        </authorList>
    </citation>
    <scope>NUCLEOTIDE SEQUENCE [LARGE SCALE GENOMIC DNA]</scope>
    <source>
        <strain evidence="2 3">DS1607</strain>
    </source>
</reference>
<organism evidence="2 3">
    <name type="scientific">Variovorax ginsengisoli</name>
    <dbReference type="NCBI Taxonomy" id="363844"/>
    <lineage>
        <taxon>Bacteria</taxon>
        <taxon>Pseudomonadati</taxon>
        <taxon>Pseudomonadota</taxon>
        <taxon>Betaproteobacteria</taxon>
        <taxon>Burkholderiales</taxon>
        <taxon>Comamonadaceae</taxon>
        <taxon>Variovorax</taxon>
    </lineage>
</organism>
<dbReference type="Proteomes" id="UP001226867">
    <property type="component" value="Unassembled WGS sequence"/>
</dbReference>
<proteinExistence type="predicted"/>
<evidence type="ECO:0000313" key="2">
    <source>
        <dbReference type="EMBL" id="MDP9900700.1"/>
    </source>
</evidence>
<dbReference type="PANTHER" id="PTHR30273">
    <property type="entry name" value="PERIPLASMIC SIGNAL SENSOR AND SIGMA FACTOR ACTIVATOR FECR-RELATED"/>
    <property type="match status" value="1"/>
</dbReference>